<keyword evidence="2" id="KW-1185">Reference proteome</keyword>
<organism evidence="2 3">
    <name type="scientific">Meloidogyne incognita</name>
    <name type="common">Southern root-knot nematode worm</name>
    <name type="synonym">Oxyuris incognita</name>
    <dbReference type="NCBI Taxonomy" id="6306"/>
    <lineage>
        <taxon>Eukaryota</taxon>
        <taxon>Metazoa</taxon>
        <taxon>Ecdysozoa</taxon>
        <taxon>Nematoda</taxon>
        <taxon>Chromadorea</taxon>
        <taxon>Rhabditida</taxon>
        <taxon>Tylenchina</taxon>
        <taxon>Tylenchomorpha</taxon>
        <taxon>Tylenchoidea</taxon>
        <taxon>Meloidogynidae</taxon>
        <taxon>Meloidogyninae</taxon>
        <taxon>Meloidogyne</taxon>
        <taxon>Meloidogyne incognita group</taxon>
    </lineage>
</organism>
<feature type="chain" id="PRO_5037642414" evidence="1">
    <location>
        <begin position="25"/>
        <end position="62"/>
    </location>
</feature>
<keyword evidence="1" id="KW-0732">Signal</keyword>
<reference evidence="3" key="1">
    <citation type="submission" date="2022-11" db="UniProtKB">
        <authorList>
            <consortium name="WormBaseParasite"/>
        </authorList>
    </citation>
    <scope>IDENTIFICATION</scope>
</reference>
<dbReference type="WBParaSite" id="Minc3s03730g34629">
    <property type="protein sequence ID" value="Minc3s03730g34629"/>
    <property type="gene ID" value="Minc3s03730g34629"/>
</dbReference>
<proteinExistence type="predicted"/>
<evidence type="ECO:0000256" key="1">
    <source>
        <dbReference type="SAM" id="SignalP"/>
    </source>
</evidence>
<feature type="signal peptide" evidence="1">
    <location>
        <begin position="1"/>
        <end position="24"/>
    </location>
</feature>
<evidence type="ECO:0000313" key="2">
    <source>
        <dbReference type="Proteomes" id="UP000887563"/>
    </source>
</evidence>
<accession>A0A914N398</accession>
<protein>
    <submittedName>
        <fullName evidence="3">Candidate secreted effector</fullName>
    </submittedName>
</protein>
<dbReference type="AlphaFoldDB" id="A0A914N398"/>
<evidence type="ECO:0000313" key="3">
    <source>
        <dbReference type="WBParaSite" id="Minc3s03730g34629"/>
    </source>
</evidence>
<dbReference type="Proteomes" id="UP000887563">
    <property type="component" value="Unplaced"/>
</dbReference>
<name>A0A914N398_MELIC</name>
<sequence length="62" mass="6795">MSHSHWLLFFLYFFLPFLAPPLAAVSAEPDFLPDFDSTPGAPPPFALPAPASFTLRKYSAAP</sequence>